<evidence type="ECO:0000256" key="1">
    <source>
        <dbReference type="SAM" id="MobiDB-lite"/>
    </source>
</evidence>
<gene>
    <name evidence="6" type="primary">LOC106814948</name>
</gene>
<dbReference type="PANTHER" id="PTHR46560">
    <property type="entry name" value="CYPHER, ISOFORM B"/>
    <property type="match status" value="1"/>
</dbReference>
<evidence type="ECO:0000256" key="3">
    <source>
        <dbReference type="SAM" id="SignalP"/>
    </source>
</evidence>
<keyword evidence="3" id="KW-0732">Signal</keyword>
<sequence>MRIILAITLIAAINVEAQDRFLPMVEPANPMEDLKLRCNADTNQLVVSAKFTRAFNGYLYAKGFYETRGCRALGTGSPLLELVLPLDGCGTVKSGPGTSRSFYNNTVIIMNEAEWGLLGMMDASYSVSCQFGGDSVQRFDWGFTVPMLTTRGVVTVTSEAPSCSMKIVQGQDPLAQPTTLLFLGDIATMVFETRGDGRYGIFVSECRVHDGTSTGVITLLDDDGCPAHRKLIGLTRYDDNSLIRGSRLAYSHFKVFKFPDQANVYFECKCHVCFGECTKPACSNIPGSGFAGKRRRRQAENEADVTANPANDKDMTVELYNTITVVVPPEPNAKPDSAPNSLASSFQDRLAESGAVEMKSCLSPAYLIIAVVTLGLLLLLFMTLSALFYHRSRHQRKDIDDVHESSIYSGSRINLSARSPSPGHY</sequence>
<keyword evidence="2" id="KW-1133">Transmembrane helix</keyword>
<keyword evidence="2" id="KW-0812">Transmembrane</keyword>
<feature type="chain" id="PRO_5046098641" evidence="3">
    <location>
        <begin position="18"/>
        <end position="425"/>
    </location>
</feature>
<dbReference type="RefSeq" id="XP_014674828.1">
    <property type="nucleotide sequence ID" value="XM_014819342.1"/>
</dbReference>
<evidence type="ECO:0000313" key="6">
    <source>
        <dbReference type="RefSeq" id="XP_014674828.1"/>
    </source>
</evidence>
<dbReference type="PROSITE" id="PS51034">
    <property type="entry name" value="ZP_2"/>
    <property type="match status" value="1"/>
</dbReference>
<dbReference type="InterPro" id="IPR001507">
    <property type="entry name" value="ZP_dom"/>
</dbReference>
<dbReference type="Gene3D" id="2.60.40.4100">
    <property type="entry name" value="Zona pellucida, ZP-C domain"/>
    <property type="match status" value="1"/>
</dbReference>
<evidence type="ECO:0000259" key="4">
    <source>
        <dbReference type="PROSITE" id="PS51034"/>
    </source>
</evidence>
<accession>A0ABM1ERK7</accession>
<keyword evidence="2" id="KW-0472">Membrane</keyword>
<proteinExistence type="predicted"/>
<feature type="domain" description="ZP" evidence="4">
    <location>
        <begin position="37"/>
        <end position="289"/>
    </location>
</feature>
<dbReference type="InterPro" id="IPR042235">
    <property type="entry name" value="ZP-C_dom"/>
</dbReference>
<dbReference type="InterPro" id="IPR057475">
    <property type="entry name" value="CUT_C"/>
</dbReference>
<dbReference type="Pfam" id="PF25301">
    <property type="entry name" value="CUT_C"/>
    <property type="match status" value="1"/>
</dbReference>
<organism evidence="5 6">
    <name type="scientific">Priapulus caudatus</name>
    <name type="common">Priapulid worm</name>
    <dbReference type="NCBI Taxonomy" id="37621"/>
    <lineage>
        <taxon>Eukaryota</taxon>
        <taxon>Metazoa</taxon>
        <taxon>Ecdysozoa</taxon>
        <taxon>Scalidophora</taxon>
        <taxon>Priapulida</taxon>
        <taxon>Priapulimorpha</taxon>
        <taxon>Priapulimorphida</taxon>
        <taxon>Priapulidae</taxon>
        <taxon>Priapulus</taxon>
    </lineage>
</organism>
<feature type="transmembrane region" description="Helical" evidence="2">
    <location>
        <begin position="365"/>
        <end position="389"/>
    </location>
</feature>
<reference evidence="6" key="1">
    <citation type="submission" date="2025-08" db="UniProtKB">
        <authorList>
            <consortium name="RefSeq"/>
        </authorList>
    </citation>
    <scope>IDENTIFICATION</scope>
</reference>
<dbReference type="PANTHER" id="PTHR46560:SF5">
    <property type="entry name" value="CYPHER, ISOFORM B"/>
    <property type="match status" value="1"/>
</dbReference>
<evidence type="ECO:0000256" key="2">
    <source>
        <dbReference type="SAM" id="Phobius"/>
    </source>
</evidence>
<dbReference type="GeneID" id="106814948"/>
<dbReference type="Proteomes" id="UP000695022">
    <property type="component" value="Unplaced"/>
</dbReference>
<feature type="signal peptide" evidence="3">
    <location>
        <begin position="1"/>
        <end position="17"/>
    </location>
</feature>
<dbReference type="SMART" id="SM00241">
    <property type="entry name" value="ZP"/>
    <property type="match status" value="1"/>
</dbReference>
<protein>
    <submittedName>
        <fullName evidence="6">Cuticlin-1-like</fullName>
    </submittedName>
</protein>
<evidence type="ECO:0000313" key="5">
    <source>
        <dbReference type="Proteomes" id="UP000695022"/>
    </source>
</evidence>
<name>A0ABM1ERK7_PRICU</name>
<feature type="region of interest" description="Disordered" evidence="1">
    <location>
        <begin position="290"/>
        <end position="310"/>
    </location>
</feature>
<keyword evidence="5" id="KW-1185">Reference proteome</keyword>